<dbReference type="EMBL" id="PQAP01000002">
    <property type="protein sequence ID" value="PWB76336.1"/>
    <property type="molecule type" value="Genomic_DNA"/>
</dbReference>
<proteinExistence type="inferred from homology"/>
<evidence type="ECO:0000259" key="7">
    <source>
        <dbReference type="Pfam" id="PF01593"/>
    </source>
</evidence>
<evidence type="ECO:0000256" key="5">
    <source>
        <dbReference type="ARBA" id="ARBA00023133"/>
    </source>
</evidence>
<dbReference type="SUPFAM" id="SSF54373">
    <property type="entry name" value="FAD-linked reductases, C-terminal domain"/>
    <property type="match status" value="1"/>
</dbReference>
<sequence length="458" mass="49864">MADYDVVIIGGGISGLAALHYIRTRRPELSVRLFEADGRLGGTVGTDHCNGYSLDWGPNGFLDREPLTLQLVDEIALSAQLERANANVSNRFILRLGKLRAVPMKPQKFLTSDILSLPGKLRVLGEPFAAKAPEGVDESIYDFGKRRIGREAADYLIQPMVSGVYGGVASRMSLRACFPMMYQMESQYGSLFKAMLAKMKEAKRNGKKSGGPSGPAGWLTSFKGGLSRITDELGSRYASDIALNRPVLTVQKNDSGFQVRFTDSSTVDTRDLILAVPSNHAAMVTGELSSELSKTLAAIPYAPIAVVCFGYDASRIRTNLDGFGFLVPSKEGKGILGSIWTSSIFADRAPQGKVQFRTMVGGDGDHESAKLSDGDLIARVTRDLDSIVGLNGEPELVKIYRWEYGIPQYHIGHLDRMQVIERELAAIKGLHLTGNAYYGISLNDCVKQSFKVVGNLTI</sequence>
<evidence type="ECO:0000313" key="9">
    <source>
        <dbReference type="Proteomes" id="UP000250918"/>
    </source>
</evidence>
<evidence type="ECO:0000313" key="8">
    <source>
        <dbReference type="EMBL" id="PWB76336.1"/>
    </source>
</evidence>
<dbReference type="UniPathway" id="UPA00252"/>
<keyword evidence="2 6" id="KW-0285">Flavoprotein</keyword>
<comment type="subcellular location">
    <subcellularLocation>
        <location evidence="6">Cytoplasm</location>
    </subcellularLocation>
</comment>
<keyword evidence="4 6" id="KW-0560">Oxidoreductase</keyword>
<dbReference type="Pfam" id="PF01593">
    <property type="entry name" value="Amino_oxidase"/>
    <property type="match status" value="1"/>
</dbReference>
<comment type="pathway">
    <text evidence="6">Porphyrin-containing compound metabolism; protoheme biosynthesis.</text>
</comment>
<gene>
    <name evidence="8" type="primary">hemG</name>
    <name evidence="8" type="ORF">C3F09_00680</name>
</gene>
<feature type="domain" description="Amine oxidase" evidence="7">
    <location>
        <begin position="13"/>
        <end position="448"/>
    </location>
</feature>
<evidence type="ECO:0000256" key="2">
    <source>
        <dbReference type="ARBA" id="ARBA00022630"/>
    </source>
</evidence>
<keyword evidence="3 6" id="KW-0274">FAD</keyword>
<comment type="catalytic activity">
    <reaction evidence="6">
        <text>coproporphyrinogen III + 3 O2 = coproporphyrin III + 3 H2O2</text>
        <dbReference type="Rhea" id="RHEA:43436"/>
        <dbReference type="ChEBI" id="CHEBI:15379"/>
        <dbReference type="ChEBI" id="CHEBI:16240"/>
        <dbReference type="ChEBI" id="CHEBI:57309"/>
        <dbReference type="ChEBI" id="CHEBI:131725"/>
        <dbReference type="EC" id="1.3.3.15"/>
    </reaction>
</comment>
<name>A0A855X5E5_9BACT</name>
<dbReference type="EC" id="1.3.3.15" evidence="6"/>
<dbReference type="GO" id="GO:0006783">
    <property type="term" value="P:heme biosynthetic process"/>
    <property type="evidence" value="ECO:0007669"/>
    <property type="project" value="UniProtKB-UniRule"/>
</dbReference>
<accession>A0A855X5E5</accession>
<dbReference type="PANTHER" id="PTHR42923">
    <property type="entry name" value="PROTOPORPHYRINOGEN OXIDASE"/>
    <property type="match status" value="1"/>
</dbReference>
<evidence type="ECO:0000256" key="4">
    <source>
        <dbReference type="ARBA" id="ARBA00023002"/>
    </source>
</evidence>
<dbReference type="PANTHER" id="PTHR42923:SF3">
    <property type="entry name" value="PROTOPORPHYRINOGEN OXIDASE"/>
    <property type="match status" value="1"/>
</dbReference>
<dbReference type="AlphaFoldDB" id="A0A855X5E5"/>
<keyword evidence="5 6" id="KW-0350">Heme biosynthesis</keyword>
<dbReference type="InterPro" id="IPR002937">
    <property type="entry name" value="Amino_oxidase"/>
</dbReference>
<dbReference type="GO" id="GO:0004729">
    <property type="term" value="F:oxygen-dependent protoporphyrinogen oxidase activity"/>
    <property type="evidence" value="ECO:0007669"/>
    <property type="project" value="UniProtKB-UniRule"/>
</dbReference>
<evidence type="ECO:0000256" key="1">
    <source>
        <dbReference type="ARBA" id="ARBA00001974"/>
    </source>
</evidence>
<comment type="caution">
    <text evidence="8">The sequence shown here is derived from an EMBL/GenBank/DDBJ whole genome shotgun (WGS) entry which is preliminary data.</text>
</comment>
<dbReference type="SUPFAM" id="SSF51905">
    <property type="entry name" value="FAD/NAD(P)-binding domain"/>
    <property type="match status" value="1"/>
</dbReference>
<dbReference type="Gene3D" id="1.10.3110.10">
    <property type="entry name" value="protoporphyrinogen ix oxidase, domain 3"/>
    <property type="match status" value="1"/>
</dbReference>
<dbReference type="InterPro" id="IPR036188">
    <property type="entry name" value="FAD/NAD-bd_sf"/>
</dbReference>
<comment type="cofactor">
    <cofactor evidence="1 6">
        <name>FAD</name>
        <dbReference type="ChEBI" id="CHEBI:57692"/>
    </cofactor>
</comment>
<evidence type="ECO:0000256" key="3">
    <source>
        <dbReference type="ARBA" id="ARBA00022827"/>
    </source>
</evidence>
<dbReference type="Gene3D" id="3.90.660.20">
    <property type="entry name" value="Protoporphyrinogen oxidase, mitochondrial, domain 2"/>
    <property type="match status" value="1"/>
</dbReference>
<organism evidence="8 9">
    <name type="scientific">candidate division GN15 bacterium</name>
    <dbReference type="NCBI Taxonomy" id="2072418"/>
    <lineage>
        <taxon>Bacteria</taxon>
        <taxon>candidate division GN15</taxon>
    </lineage>
</organism>
<protein>
    <recommendedName>
        <fullName evidence="6">Coproporphyrinogen III oxidase</fullName>
        <ecNumber evidence="6">1.3.3.15</ecNumber>
    </recommendedName>
</protein>
<dbReference type="GO" id="GO:0005737">
    <property type="term" value="C:cytoplasm"/>
    <property type="evidence" value="ECO:0007669"/>
    <property type="project" value="UniProtKB-SubCell"/>
</dbReference>
<dbReference type="NCBIfam" id="TIGR00562">
    <property type="entry name" value="proto_IX_ox"/>
    <property type="match status" value="1"/>
</dbReference>
<dbReference type="Gene3D" id="3.50.50.60">
    <property type="entry name" value="FAD/NAD(P)-binding domain"/>
    <property type="match status" value="1"/>
</dbReference>
<reference evidence="8 9" key="1">
    <citation type="journal article" date="2018" name="ISME J.">
        <title>A methanotrophic archaeon couples anaerobic oxidation of methane to Fe(III) reduction.</title>
        <authorList>
            <person name="Cai C."/>
            <person name="Leu A.O."/>
            <person name="Xie G.J."/>
            <person name="Guo J."/>
            <person name="Feng Y."/>
            <person name="Zhao J.X."/>
            <person name="Tyson G.W."/>
            <person name="Yuan Z."/>
            <person name="Hu S."/>
        </authorList>
    </citation>
    <scope>NUCLEOTIDE SEQUENCE [LARGE SCALE GENOMIC DNA]</scope>
    <source>
        <strain evidence="8">FeB_12</strain>
    </source>
</reference>
<comment type="function">
    <text evidence="6">Involved in coproporphyrin-dependent heme b biosynthesis. Catalyzes the oxidation of coproporphyrinogen III to coproporphyrin III.</text>
</comment>
<dbReference type="InterPro" id="IPR004572">
    <property type="entry name" value="Protoporphyrinogen_oxidase"/>
</dbReference>
<dbReference type="InterPro" id="IPR050464">
    <property type="entry name" value="Zeta_carotene_desat/Oxidored"/>
</dbReference>
<evidence type="ECO:0000256" key="6">
    <source>
        <dbReference type="RuleBase" id="RU364052"/>
    </source>
</evidence>
<comment type="similarity">
    <text evidence="6">Belongs to the protoporphyrinogen/coproporphyrinogen oxidase family. Coproporphyrinogen III oxidase subfamily.</text>
</comment>
<dbReference type="Proteomes" id="UP000250918">
    <property type="component" value="Unassembled WGS sequence"/>
</dbReference>
<keyword evidence="6" id="KW-0963">Cytoplasm</keyword>